<organism evidence="9">
    <name type="scientific">Epinephelus coioides</name>
    <name type="common">Orange-spotted grouper</name>
    <name type="synonym">Epinephelus nebulosus</name>
    <dbReference type="NCBI Taxonomy" id="94232"/>
    <lineage>
        <taxon>Eukaryota</taxon>
        <taxon>Metazoa</taxon>
        <taxon>Chordata</taxon>
        <taxon>Craniata</taxon>
        <taxon>Vertebrata</taxon>
        <taxon>Euteleostomi</taxon>
        <taxon>Actinopterygii</taxon>
        <taxon>Neopterygii</taxon>
        <taxon>Teleostei</taxon>
        <taxon>Neoteleostei</taxon>
        <taxon>Acanthomorphata</taxon>
        <taxon>Eupercaria</taxon>
        <taxon>Perciformes</taxon>
        <taxon>Serranoidei</taxon>
        <taxon>Serranidae</taxon>
        <taxon>Epinephelinae</taxon>
        <taxon>Epinephelini</taxon>
        <taxon>Epinephelus</taxon>
    </lineage>
</organism>
<dbReference type="AlphaFoldDB" id="E2IFI1"/>
<name>E2IFI1_EPICO</name>
<evidence type="ECO:0000256" key="2">
    <source>
        <dbReference type="ARBA" id="ARBA00008022"/>
    </source>
</evidence>
<keyword evidence="4" id="KW-0929">Antimicrobial</keyword>
<dbReference type="GO" id="GO:0006879">
    <property type="term" value="P:intracellular iron ion homeostasis"/>
    <property type="evidence" value="ECO:0007669"/>
    <property type="project" value="InterPro"/>
</dbReference>
<evidence type="ECO:0000256" key="1">
    <source>
        <dbReference type="ARBA" id="ARBA00004613"/>
    </source>
</evidence>
<protein>
    <submittedName>
        <fullName evidence="9">Hepcidin-like antimicrobial peptide</fullName>
    </submittedName>
</protein>
<keyword evidence="3" id="KW-0964">Secreted</keyword>
<keyword evidence="6" id="KW-0044">Antibiotic</keyword>
<evidence type="ECO:0000256" key="8">
    <source>
        <dbReference type="SAM" id="SignalP"/>
    </source>
</evidence>
<accession>E2IFI1</accession>
<reference evidence="9" key="1">
    <citation type="submission" date="2010-06" db="EMBL/GenBank/DDBJ databases">
        <title>Cloning and sequence analysis of hepcidin-like antimicrobial peptide in Epinephelus coioides.</title>
        <authorList>
            <person name="Chen D.W."/>
            <person name="Deng L."/>
            <person name="Liu Z.G."/>
            <person name="He F."/>
            <person name="Ma Y.J."/>
        </authorList>
    </citation>
    <scope>NUCLEOTIDE SEQUENCE</scope>
    <source>
        <tissue evidence="9">Liver</tissue>
    </source>
</reference>
<comment type="similarity">
    <text evidence="2">Belongs to the hepcidin family.</text>
</comment>
<evidence type="ECO:0000313" key="9">
    <source>
        <dbReference type="EMBL" id="ADN06867.1"/>
    </source>
</evidence>
<evidence type="ECO:0000256" key="6">
    <source>
        <dbReference type="ARBA" id="ARBA00023022"/>
    </source>
</evidence>
<dbReference type="InterPro" id="IPR010500">
    <property type="entry name" value="Hepcidin"/>
</dbReference>
<keyword evidence="5" id="KW-0372">Hormone</keyword>
<evidence type="ECO:0000256" key="4">
    <source>
        <dbReference type="ARBA" id="ARBA00022529"/>
    </source>
</evidence>
<dbReference type="GO" id="GO:0042742">
    <property type="term" value="P:defense response to bacterium"/>
    <property type="evidence" value="ECO:0007669"/>
    <property type="project" value="UniProtKB-KW"/>
</dbReference>
<keyword evidence="8" id="KW-0732">Signal</keyword>
<evidence type="ECO:0000256" key="7">
    <source>
        <dbReference type="ARBA" id="ARBA00023157"/>
    </source>
</evidence>
<evidence type="ECO:0000256" key="3">
    <source>
        <dbReference type="ARBA" id="ARBA00022525"/>
    </source>
</evidence>
<dbReference type="GO" id="GO:0005576">
    <property type="term" value="C:extracellular region"/>
    <property type="evidence" value="ECO:0007669"/>
    <property type="project" value="UniProtKB-SubCell"/>
</dbReference>
<dbReference type="GO" id="GO:0005179">
    <property type="term" value="F:hormone activity"/>
    <property type="evidence" value="ECO:0007669"/>
    <property type="project" value="UniProtKB-KW"/>
</dbReference>
<feature type="chain" id="PRO_5003159530" evidence="8">
    <location>
        <begin position="21"/>
        <end position="81"/>
    </location>
</feature>
<comment type="subcellular location">
    <subcellularLocation>
        <location evidence="1">Secreted</location>
    </subcellularLocation>
</comment>
<keyword evidence="7" id="KW-1015">Disulfide bond</keyword>
<dbReference type="Pfam" id="PF06446">
    <property type="entry name" value="Hepcidin"/>
    <property type="match status" value="1"/>
</dbReference>
<proteinExistence type="evidence at transcript level"/>
<dbReference type="EMBL" id="HM474787">
    <property type="protein sequence ID" value="ADN06867.1"/>
    <property type="molecule type" value="mRNA"/>
</dbReference>
<evidence type="ECO:0000256" key="5">
    <source>
        <dbReference type="ARBA" id="ARBA00022702"/>
    </source>
</evidence>
<sequence>MKTFSVAVAVVVLLAFMSSAVPVTEVLTDPEEPMSYEYEETSAETWMMPFNIEGEQQSGAIKCRFCCSCCAFGVCGPCCKF</sequence>
<feature type="signal peptide" evidence="8">
    <location>
        <begin position="1"/>
        <end position="20"/>
    </location>
</feature>